<keyword evidence="4" id="KW-1185">Reference proteome</keyword>
<name>A0ABM9IVX5_RALPI</name>
<feature type="domain" description="PepSY" evidence="2">
    <location>
        <begin position="8"/>
        <end position="89"/>
    </location>
</feature>
<accession>A0ABM9IVX5</accession>
<dbReference type="Pfam" id="PF13670">
    <property type="entry name" value="PepSY_2"/>
    <property type="match status" value="1"/>
</dbReference>
<reference evidence="3 4" key="1">
    <citation type="submission" date="2023-07" db="EMBL/GenBank/DDBJ databases">
        <authorList>
            <person name="Peeters C."/>
        </authorList>
    </citation>
    <scope>NUCLEOTIDE SEQUENCE [LARGE SCALE GENOMIC DNA]</scope>
    <source>
        <strain evidence="3 4">R-38712</strain>
    </source>
</reference>
<evidence type="ECO:0000256" key="1">
    <source>
        <dbReference type="SAM" id="SignalP"/>
    </source>
</evidence>
<dbReference type="RefSeq" id="WP_316887065.1">
    <property type="nucleotide sequence ID" value="NZ_CATWFT010000037.1"/>
</dbReference>
<evidence type="ECO:0000259" key="2">
    <source>
        <dbReference type="Pfam" id="PF13670"/>
    </source>
</evidence>
<evidence type="ECO:0000313" key="3">
    <source>
        <dbReference type="EMBL" id="CAJ0733470.1"/>
    </source>
</evidence>
<evidence type="ECO:0000313" key="4">
    <source>
        <dbReference type="Proteomes" id="UP001189303"/>
    </source>
</evidence>
<dbReference type="EMBL" id="CATWFT010000037">
    <property type="protein sequence ID" value="CAJ0733470.1"/>
    <property type="molecule type" value="Genomic_DNA"/>
</dbReference>
<keyword evidence="1" id="KW-0732">Signal</keyword>
<feature type="chain" id="PRO_5046530023" description="PepSY domain-containing protein" evidence="1">
    <location>
        <begin position="23"/>
        <end position="95"/>
    </location>
</feature>
<proteinExistence type="predicted"/>
<protein>
    <recommendedName>
        <fullName evidence="2">PepSY domain-containing protein</fullName>
    </recommendedName>
</protein>
<comment type="caution">
    <text evidence="3">The sequence shown here is derived from an EMBL/GenBank/DDBJ whole genome shotgun (WGS) entry which is preliminary data.</text>
</comment>
<dbReference type="Proteomes" id="UP001189303">
    <property type="component" value="Unassembled WGS sequence"/>
</dbReference>
<feature type="signal peptide" evidence="1">
    <location>
        <begin position="1"/>
        <end position="22"/>
    </location>
</feature>
<dbReference type="InterPro" id="IPR025711">
    <property type="entry name" value="PepSY"/>
</dbReference>
<organism evidence="3 4">
    <name type="scientific">Ralstonia pickettii</name>
    <name type="common">Burkholderia pickettii</name>
    <dbReference type="NCBI Taxonomy" id="329"/>
    <lineage>
        <taxon>Bacteria</taxon>
        <taxon>Pseudomonadati</taxon>
        <taxon>Pseudomonadota</taxon>
        <taxon>Betaproteobacteria</taxon>
        <taxon>Burkholderiales</taxon>
        <taxon>Burkholderiaceae</taxon>
        <taxon>Ralstonia</taxon>
    </lineage>
</organism>
<gene>
    <name evidence="3" type="ORF">R38712_05260</name>
</gene>
<sequence>MNTRFLQIAAAALSLLATSAFADTRCPGTPSAAAVTQETVLRQLADTGHTIERFEVTKGQCYKMRGWDKAGNRVKVVFDPADGRIVKSEQHSRAS</sequence>